<keyword evidence="3" id="KW-0393">Immunoglobulin domain</keyword>
<dbReference type="InterPro" id="IPR013106">
    <property type="entry name" value="Ig_V-set"/>
</dbReference>
<feature type="domain" description="Ig-like" evidence="4">
    <location>
        <begin position="160"/>
        <end position="247"/>
    </location>
</feature>
<accession>A0A1S3A0N3</accession>
<evidence type="ECO:0000259" key="4">
    <source>
        <dbReference type="PROSITE" id="PS50835"/>
    </source>
</evidence>
<evidence type="ECO:0000256" key="2">
    <source>
        <dbReference type="ARBA" id="ARBA00023136"/>
    </source>
</evidence>
<dbReference type="GO" id="GO:0009897">
    <property type="term" value="C:external side of plasma membrane"/>
    <property type="evidence" value="ECO:0007669"/>
    <property type="project" value="TreeGrafter"/>
</dbReference>
<name>A0A1S3A0N3_ERIEU</name>
<dbReference type="AlphaFoldDB" id="A0A1S3A0N3"/>
<dbReference type="InParanoid" id="A0A1S3A0N3"/>
<dbReference type="Pfam" id="PF07686">
    <property type="entry name" value="V-set"/>
    <property type="match status" value="2"/>
</dbReference>
<dbReference type="PANTHER" id="PTHR24100">
    <property type="entry name" value="BUTYROPHILIN"/>
    <property type="match status" value="1"/>
</dbReference>
<keyword evidence="5" id="KW-1185">Reference proteome</keyword>
<dbReference type="OrthoDB" id="10055806at2759"/>
<dbReference type="SMART" id="SM00409">
    <property type="entry name" value="IG"/>
    <property type="match status" value="2"/>
</dbReference>
<dbReference type="SUPFAM" id="SSF48726">
    <property type="entry name" value="Immunoglobulin"/>
    <property type="match status" value="4"/>
</dbReference>
<dbReference type="Proteomes" id="UP001652624">
    <property type="component" value="Chromosome 4"/>
</dbReference>
<dbReference type="PROSITE" id="PS50835">
    <property type="entry name" value="IG_LIKE"/>
    <property type="match status" value="4"/>
</dbReference>
<evidence type="ECO:0000313" key="6">
    <source>
        <dbReference type="RefSeq" id="XP_007527524.2"/>
    </source>
</evidence>
<feature type="domain" description="Ig-like" evidence="4">
    <location>
        <begin position="31"/>
        <end position="152"/>
    </location>
</feature>
<dbReference type="InterPro" id="IPR013783">
    <property type="entry name" value="Ig-like_fold"/>
</dbReference>
<dbReference type="STRING" id="9365.ENSEEUP00000007482"/>
<organism evidence="5 6">
    <name type="scientific">Erinaceus europaeus</name>
    <name type="common">Western European hedgehog</name>
    <dbReference type="NCBI Taxonomy" id="9365"/>
    <lineage>
        <taxon>Eukaryota</taxon>
        <taxon>Metazoa</taxon>
        <taxon>Chordata</taxon>
        <taxon>Craniata</taxon>
        <taxon>Vertebrata</taxon>
        <taxon>Euteleostomi</taxon>
        <taxon>Mammalia</taxon>
        <taxon>Eutheria</taxon>
        <taxon>Laurasiatheria</taxon>
        <taxon>Eulipotyphla</taxon>
        <taxon>Erinaceidae</taxon>
        <taxon>Erinaceinae</taxon>
        <taxon>Erinaceus</taxon>
    </lineage>
</organism>
<dbReference type="GO" id="GO:0005102">
    <property type="term" value="F:signaling receptor binding"/>
    <property type="evidence" value="ECO:0007669"/>
    <property type="project" value="TreeGrafter"/>
</dbReference>
<feature type="domain" description="Ig-like" evidence="4">
    <location>
        <begin position="271"/>
        <end position="366"/>
    </location>
</feature>
<protein>
    <submittedName>
        <fullName evidence="6">Butyrophilin-like protein 2</fullName>
    </submittedName>
</protein>
<dbReference type="GO" id="GO:0050852">
    <property type="term" value="P:T cell receptor signaling pathway"/>
    <property type="evidence" value="ECO:0007669"/>
    <property type="project" value="TreeGrafter"/>
</dbReference>
<dbReference type="InterPro" id="IPR003599">
    <property type="entry name" value="Ig_sub"/>
</dbReference>
<dbReference type="Pfam" id="PF22705">
    <property type="entry name" value="C2-set_3"/>
    <property type="match status" value="2"/>
</dbReference>
<dbReference type="InterPro" id="IPR053896">
    <property type="entry name" value="BTN3A2-like_Ig-C"/>
</dbReference>
<evidence type="ECO:0000256" key="3">
    <source>
        <dbReference type="ARBA" id="ARBA00023319"/>
    </source>
</evidence>
<proteinExistence type="predicted"/>
<keyword evidence="2" id="KW-0472">Membrane</keyword>
<dbReference type="InterPro" id="IPR050504">
    <property type="entry name" value="IgSF_BTN/MOG"/>
</dbReference>
<dbReference type="PANTHER" id="PTHR24100:SF105">
    <property type="entry name" value="BUTYROPHILIN-LIKE PROTEIN 2"/>
    <property type="match status" value="1"/>
</dbReference>
<dbReference type="FunCoup" id="A0A1S3A0N3">
    <property type="interactions" value="6"/>
</dbReference>
<feature type="domain" description="Ig-like" evidence="4">
    <location>
        <begin position="376"/>
        <end position="459"/>
    </location>
</feature>
<dbReference type="InterPro" id="IPR007110">
    <property type="entry name" value="Ig-like_dom"/>
</dbReference>
<dbReference type="CDD" id="cd05713">
    <property type="entry name" value="IgV_MOG_like"/>
    <property type="match status" value="2"/>
</dbReference>
<gene>
    <name evidence="6" type="primary">BTNL2</name>
</gene>
<evidence type="ECO:0000313" key="5">
    <source>
        <dbReference type="Proteomes" id="UP001652624"/>
    </source>
</evidence>
<reference evidence="6" key="1">
    <citation type="submission" date="2025-08" db="UniProtKB">
        <authorList>
            <consortium name="RefSeq"/>
        </authorList>
    </citation>
    <scope>IDENTIFICATION</scope>
</reference>
<dbReference type="InterPro" id="IPR036179">
    <property type="entry name" value="Ig-like_dom_sf"/>
</dbReference>
<dbReference type="SMART" id="SM00406">
    <property type="entry name" value="IGv"/>
    <property type="match status" value="2"/>
</dbReference>
<dbReference type="Gene3D" id="2.60.40.10">
    <property type="entry name" value="Immunoglobulins"/>
    <property type="match status" value="4"/>
</dbReference>
<dbReference type="eggNOG" id="ENOG502QSRZ">
    <property type="taxonomic scope" value="Eukaryota"/>
</dbReference>
<comment type="subcellular location">
    <subcellularLocation>
        <location evidence="1">Membrane</location>
    </subcellularLocation>
</comment>
<dbReference type="GO" id="GO:0001817">
    <property type="term" value="P:regulation of cytokine production"/>
    <property type="evidence" value="ECO:0007669"/>
    <property type="project" value="TreeGrafter"/>
</dbReference>
<dbReference type="CTD" id="56244"/>
<dbReference type="RefSeq" id="XP_007527524.2">
    <property type="nucleotide sequence ID" value="XM_007527462.2"/>
</dbReference>
<dbReference type="GeneID" id="103117416"/>
<sequence length="477" mass="54054">MVDISQTGTSLTAAAIASVFLFFSTKLLTPPQDHNAHGDNFRVIGPDHPILVNVGEDALLTCQLLPKKNAMNMEVTWYRSEPNTPMFAYRDGAEVTEMQMEEYRGRVQWIKDKIIEGHVALKMYKIQPSDDGKYWCRFQEGNYQGEASLQLQVLGVGSSPNVHMQGCVENDLQLLCTSKGWFPEPEVNWKSNTGEQLPTFSKHHLLDEDGLFYVESTLVVKNASLENVSCFIHSHELNEKSSTISISEKTQTELASLKVIGSSQPILVRVGEDIQLTCHLSPKTSAEDMEVRWVRSHYYPAIYVYVDGDHMSEKLMEEYRGRTALESDALNEGRVTLQIRSARISDAGQYWCLFEKDGVYQETSLDLKVAGLGTFPLITMERPKEGEILLTCTSEGWFPQPYVQWKDMEGHSLPSYSEELYEDSHGLFQVKTLLLKTDSDVNVTCSISNTLLDKEKMVYFYTSGQWLLSYVPVRFGK</sequence>
<evidence type="ECO:0000256" key="1">
    <source>
        <dbReference type="ARBA" id="ARBA00004370"/>
    </source>
</evidence>